<comment type="caution">
    <text evidence="1">The sequence shown here is derived from an EMBL/GenBank/DDBJ whole genome shotgun (WGS) entry which is preliminary data.</text>
</comment>
<dbReference type="RefSeq" id="WP_160980594.1">
    <property type="nucleotide sequence ID" value="NZ_WVHK01000058.1"/>
</dbReference>
<protein>
    <submittedName>
        <fullName evidence="1">Uncharacterized protein</fullName>
    </submittedName>
</protein>
<evidence type="ECO:0000313" key="1">
    <source>
        <dbReference type="EMBL" id="MXV20799.1"/>
    </source>
</evidence>
<organism evidence="1 2">
    <name type="scientific">Deinococcus xianganensis</name>
    <dbReference type="NCBI Taxonomy" id="1507289"/>
    <lineage>
        <taxon>Bacteria</taxon>
        <taxon>Thermotogati</taxon>
        <taxon>Deinococcota</taxon>
        <taxon>Deinococci</taxon>
        <taxon>Deinococcales</taxon>
        <taxon>Deinococcaceae</taxon>
        <taxon>Deinococcus</taxon>
    </lineage>
</organism>
<proteinExistence type="predicted"/>
<dbReference type="EMBL" id="WVHK01000058">
    <property type="protein sequence ID" value="MXV20799.1"/>
    <property type="molecule type" value="Genomic_DNA"/>
</dbReference>
<sequence length="250" mass="26280">MEVQGCAVERLTLAEYAALRGLPAVPVPKGAPWAEEVPTQAPVLSGYPLPRLGQIATRRLTATGRAHRASAAAVAHAALRDAPATVFEHLFGIPELVARQVAVRREFAALLVFGRPLGDWGTYYLDLRADSEARRAHHQPSPAEPVDETPAPAEVERLTADLPALDLAVGDAVQASVIGAATVTHVLAYPDGTRLAVARSRVGEQLLRPGTYTRADLPAAAPAPTPPAPLPAPVDVPSPALKPTVMPSLF</sequence>
<accession>A0A6I4YEK1</accession>
<dbReference type="AlphaFoldDB" id="A0A6I4YEK1"/>
<reference evidence="1 2" key="1">
    <citation type="submission" date="2019-11" db="EMBL/GenBank/DDBJ databases">
        <title>Genome sequence of Deinococcus xianganensis Y35, AI-2 producing algicidal bacterium, isolated from lake water.</title>
        <authorList>
            <person name="Li Y."/>
        </authorList>
    </citation>
    <scope>NUCLEOTIDE SEQUENCE [LARGE SCALE GENOMIC DNA]</scope>
    <source>
        <strain evidence="1 2">Y35</strain>
    </source>
</reference>
<dbReference type="Proteomes" id="UP000430519">
    <property type="component" value="Unassembled WGS sequence"/>
</dbReference>
<keyword evidence="2" id="KW-1185">Reference proteome</keyword>
<gene>
    <name evidence="1" type="ORF">GLX28_14265</name>
</gene>
<evidence type="ECO:0000313" key="2">
    <source>
        <dbReference type="Proteomes" id="UP000430519"/>
    </source>
</evidence>
<name>A0A6I4YEK1_9DEIO</name>